<evidence type="ECO:0000313" key="3">
    <source>
        <dbReference type="Proteomes" id="UP000265520"/>
    </source>
</evidence>
<gene>
    <name evidence="2" type="ORF">A2U01_0024585</name>
</gene>
<feature type="transmembrane region" description="Helical" evidence="1">
    <location>
        <begin position="48"/>
        <end position="65"/>
    </location>
</feature>
<comment type="caution">
    <text evidence="2">The sequence shown here is derived from an EMBL/GenBank/DDBJ whole genome shotgun (WGS) entry which is preliminary data.</text>
</comment>
<dbReference type="EMBL" id="LXQA010052527">
    <property type="protein sequence ID" value="MCI03545.1"/>
    <property type="molecule type" value="Genomic_DNA"/>
</dbReference>
<keyword evidence="1" id="KW-1133">Transmembrane helix</keyword>
<proteinExistence type="predicted"/>
<sequence length="133" mass="15054">MCKRSLVLAIHHCSSSSLLVATTLLVISSQLAAVKSLSVPMPSSSHLIVSTNTLAHVAVTLLYLFHRRRRHFCHFQFYNIFVPPTNPTSPLLLFLAKHNVEEGEFLKAWNSLLVEHNVVKGSWLHLIFQLKEK</sequence>
<evidence type="ECO:0000256" key="1">
    <source>
        <dbReference type="SAM" id="Phobius"/>
    </source>
</evidence>
<keyword evidence="1" id="KW-0472">Membrane</keyword>
<name>A0A392NYG8_9FABA</name>
<keyword evidence="1" id="KW-0812">Transmembrane</keyword>
<reference evidence="2 3" key="1">
    <citation type="journal article" date="2018" name="Front. Plant Sci.">
        <title>Red Clover (Trifolium pratense) and Zigzag Clover (T. medium) - A Picture of Genomic Similarities and Differences.</title>
        <authorList>
            <person name="Dluhosova J."/>
            <person name="Istvanek J."/>
            <person name="Nedelnik J."/>
            <person name="Repkova J."/>
        </authorList>
    </citation>
    <scope>NUCLEOTIDE SEQUENCE [LARGE SCALE GENOMIC DNA]</scope>
    <source>
        <strain evidence="3">cv. 10/8</strain>
        <tissue evidence="2">Leaf</tissue>
    </source>
</reference>
<organism evidence="2 3">
    <name type="scientific">Trifolium medium</name>
    <dbReference type="NCBI Taxonomy" id="97028"/>
    <lineage>
        <taxon>Eukaryota</taxon>
        <taxon>Viridiplantae</taxon>
        <taxon>Streptophyta</taxon>
        <taxon>Embryophyta</taxon>
        <taxon>Tracheophyta</taxon>
        <taxon>Spermatophyta</taxon>
        <taxon>Magnoliopsida</taxon>
        <taxon>eudicotyledons</taxon>
        <taxon>Gunneridae</taxon>
        <taxon>Pentapetalae</taxon>
        <taxon>rosids</taxon>
        <taxon>fabids</taxon>
        <taxon>Fabales</taxon>
        <taxon>Fabaceae</taxon>
        <taxon>Papilionoideae</taxon>
        <taxon>50 kb inversion clade</taxon>
        <taxon>NPAAA clade</taxon>
        <taxon>Hologalegina</taxon>
        <taxon>IRL clade</taxon>
        <taxon>Trifolieae</taxon>
        <taxon>Trifolium</taxon>
    </lineage>
</organism>
<protein>
    <submittedName>
        <fullName evidence="2">RNA polymerase II C-terminal domain phosphatase-like protein</fullName>
    </submittedName>
</protein>
<keyword evidence="3" id="KW-1185">Reference proteome</keyword>
<dbReference type="AlphaFoldDB" id="A0A392NYG8"/>
<dbReference type="Proteomes" id="UP000265520">
    <property type="component" value="Unassembled WGS sequence"/>
</dbReference>
<evidence type="ECO:0000313" key="2">
    <source>
        <dbReference type="EMBL" id="MCI03545.1"/>
    </source>
</evidence>
<accession>A0A392NYG8</accession>